<dbReference type="PANTHER" id="PTHR33480">
    <property type="entry name" value="SET DOMAIN-CONTAINING PROTEIN-RELATED"/>
    <property type="match status" value="1"/>
</dbReference>
<evidence type="ECO:0000313" key="1">
    <source>
        <dbReference type="EMBL" id="KYN06057.1"/>
    </source>
</evidence>
<reference evidence="1 2" key="1">
    <citation type="submission" date="2016-03" db="EMBL/GenBank/DDBJ databases">
        <title>Cyphomyrmex costatus WGS genome.</title>
        <authorList>
            <person name="Nygaard S."/>
            <person name="Hu H."/>
            <person name="Boomsma J."/>
            <person name="Zhang G."/>
        </authorList>
    </citation>
    <scope>NUCLEOTIDE SEQUENCE [LARGE SCALE GENOMIC DNA]</scope>
    <source>
        <strain evidence="1">MS0001</strain>
        <tissue evidence="1">Whole body</tissue>
    </source>
</reference>
<dbReference type="EMBL" id="KQ977055">
    <property type="protein sequence ID" value="KYN06057.1"/>
    <property type="molecule type" value="Genomic_DNA"/>
</dbReference>
<dbReference type="PANTHER" id="PTHR33480:SF1">
    <property type="entry name" value="TYR RECOMBINASE DOMAIN-CONTAINING PROTEIN"/>
    <property type="match status" value="1"/>
</dbReference>
<dbReference type="STRING" id="456900.A0A151IME8"/>
<proteinExistence type="predicted"/>
<dbReference type="AlphaFoldDB" id="A0A151IME8"/>
<gene>
    <name evidence="1" type="ORF">ALC62_03000</name>
</gene>
<dbReference type="Proteomes" id="UP000078542">
    <property type="component" value="Unassembled WGS sequence"/>
</dbReference>
<keyword evidence="2" id="KW-1185">Reference proteome</keyword>
<protein>
    <submittedName>
        <fullName evidence="1">Uncharacterized protein</fullName>
    </submittedName>
</protein>
<accession>A0A151IME8</accession>
<organism evidence="1 2">
    <name type="scientific">Cyphomyrmex costatus</name>
    <dbReference type="NCBI Taxonomy" id="456900"/>
    <lineage>
        <taxon>Eukaryota</taxon>
        <taxon>Metazoa</taxon>
        <taxon>Ecdysozoa</taxon>
        <taxon>Arthropoda</taxon>
        <taxon>Hexapoda</taxon>
        <taxon>Insecta</taxon>
        <taxon>Pterygota</taxon>
        <taxon>Neoptera</taxon>
        <taxon>Endopterygota</taxon>
        <taxon>Hymenoptera</taxon>
        <taxon>Apocrita</taxon>
        <taxon>Aculeata</taxon>
        <taxon>Formicoidea</taxon>
        <taxon>Formicidae</taxon>
        <taxon>Myrmicinae</taxon>
        <taxon>Cyphomyrmex</taxon>
    </lineage>
</organism>
<name>A0A151IME8_9HYME</name>
<evidence type="ECO:0000313" key="2">
    <source>
        <dbReference type="Proteomes" id="UP000078542"/>
    </source>
</evidence>
<sequence length="464" mass="54856">MYVEKSNAKSYKQYYCIFCSKLQTQFARHLRTVHRNEPDVKKFTALPKTDPERKQIISSLRKNGNFKFNTNSKLNNGQLIVSRRPNDKYNKLATDFTACSKCKGYFTKHSIRHHSRKCFKKNFKMVMGRRITCRLHPKVNETVKKMIFPVMREDDVTRIIRYDEILITYANQMYEKYRSQHHHDMIRARLRLLGRFLLALKDINKNVENFDSIYRPKLYDDCIHAINIVARYNSEERVYGAPSVASTLSTLIKYIGNLFIGETVMETQSAQKRHKKVNLPSLEDIKKLYKYLEKKRTKAYMALQQSFSYYDWLSLAEATLVSILVFNRRRQGEMERILIADFQNYERIHKDMNNDVYSSLSEKDKKIAEKYIRFCIRGKLGRTVPVLLSSDLFNSINLILKFRKEAKIPTKNPYVFALPGYNKERFKYLRACILLRKFSEECNAIQSCTLRGTVLRKHVATYCI</sequence>